<dbReference type="SUPFAM" id="SSF48371">
    <property type="entry name" value="ARM repeat"/>
    <property type="match status" value="1"/>
</dbReference>
<evidence type="ECO:0000256" key="2">
    <source>
        <dbReference type="ARBA" id="ARBA00007878"/>
    </source>
</evidence>
<dbReference type="InterPro" id="IPR011004">
    <property type="entry name" value="Trimer_LpxA-like_sf"/>
</dbReference>
<dbReference type="InterPro" id="IPR051956">
    <property type="entry name" value="eIF2B_epsilon"/>
</dbReference>
<keyword evidence="4 10" id="KW-0396">Initiation factor</keyword>
<dbReference type="OrthoDB" id="424572at2759"/>
<dbReference type="GO" id="GO:0005829">
    <property type="term" value="C:cytosol"/>
    <property type="evidence" value="ECO:0007669"/>
    <property type="project" value="UniProtKB-SubCell"/>
</dbReference>
<dbReference type="InterPro" id="IPR029044">
    <property type="entry name" value="Nucleotide-diphossugar_trans"/>
</dbReference>
<dbReference type="InterPro" id="IPR044123">
    <property type="entry name" value="W2_eIF2B_epsilon"/>
</dbReference>
<dbReference type="EMBL" id="WJQU01000001">
    <property type="protein sequence ID" value="KAJ6648763.1"/>
    <property type="molecule type" value="Genomic_DNA"/>
</dbReference>
<dbReference type="Gene3D" id="2.160.10.10">
    <property type="entry name" value="Hexapeptide repeat proteins"/>
    <property type="match status" value="1"/>
</dbReference>
<dbReference type="Proteomes" id="UP001151699">
    <property type="component" value="Chromosome A"/>
</dbReference>
<dbReference type="Pfam" id="PF02020">
    <property type="entry name" value="W2"/>
    <property type="match status" value="1"/>
</dbReference>
<evidence type="ECO:0000256" key="1">
    <source>
        <dbReference type="ARBA" id="ARBA00004514"/>
    </source>
</evidence>
<keyword evidence="5" id="KW-0648">Protein biosynthesis</keyword>
<proteinExistence type="inferred from homology"/>
<dbReference type="FunFam" id="1.25.40.180:FF:000022">
    <property type="entry name" value="Translation initiation factor eIF-2B epsilon subunit"/>
    <property type="match status" value="1"/>
</dbReference>
<dbReference type="InterPro" id="IPR035543">
    <property type="entry name" value="eIF-2B_epsilon_N"/>
</dbReference>
<dbReference type="PANTHER" id="PTHR45887:SF1">
    <property type="entry name" value="TRANSLATION INITIATION FACTOR EIF-2B SUBUNIT EPSILON"/>
    <property type="match status" value="1"/>
</dbReference>
<evidence type="ECO:0000313" key="10">
    <source>
        <dbReference type="EMBL" id="KAJ6648763.1"/>
    </source>
</evidence>
<name>A0A9Q0NEM7_9DIPT</name>
<keyword evidence="3" id="KW-0963">Cytoplasm</keyword>
<dbReference type="SUPFAM" id="SSF53448">
    <property type="entry name" value="Nucleotide-diphospho-sugar transferases"/>
    <property type="match status" value="1"/>
</dbReference>
<evidence type="ECO:0000313" key="11">
    <source>
        <dbReference type="Proteomes" id="UP001151699"/>
    </source>
</evidence>
<evidence type="ECO:0000259" key="9">
    <source>
        <dbReference type="PROSITE" id="PS51363"/>
    </source>
</evidence>
<evidence type="ECO:0000256" key="7">
    <source>
        <dbReference type="ARBA" id="ARBA00044345"/>
    </source>
</evidence>
<comment type="similarity">
    <text evidence="2">Belongs to the eIF-2B gamma/epsilon subunits family.</text>
</comment>
<dbReference type="GO" id="GO:0005851">
    <property type="term" value="C:eukaryotic translation initiation factor 2B complex"/>
    <property type="evidence" value="ECO:0007669"/>
    <property type="project" value="TreeGrafter"/>
</dbReference>
<protein>
    <recommendedName>
        <fullName evidence="6">Translation initiation factor eIF2B subunit epsilon</fullName>
    </recommendedName>
    <alternativeName>
        <fullName evidence="7">eIF2B GDP-GTP exchange factor subunit epsilon</fullName>
    </alternativeName>
</protein>
<comment type="subunit">
    <text evidence="8">Component of the translation initiation factor 2B (eIF2B) complex which is a heterodecamer of two sets of five different subunits: alpha, beta, gamma, delta and epsilon. Subunits alpha, beta and delta comprise a regulatory subcomplex and subunits epsilon and gamma comprise a catalytic subcomplex. Within the complex, the hexameric regulatory complex resides at the center, with the two heterodimeric catalytic subcomplexes bound on opposite sides.</text>
</comment>
<dbReference type="GO" id="GO:0031369">
    <property type="term" value="F:translation initiation factor binding"/>
    <property type="evidence" value="ECO:0007669"/>
    <property type="project" value="InterPro"/>
</dbReference>
<evidence type="ECO:0000256" key="3">
    <source>
        <dbReference type="ARBA" id="ARBA00022490"/>
    </source>
</evidence>
<dbReference type="GO" id="GO:0005085">
    <property type="term" value="F:guanyl-nucleotide exchange factor activity"/>
    <property type="evidence" value="ECO:0007669"/>
    <property type="project" value="InterPro"/>
</dbReference>
<dbReference type="InterPro" id="IPR003307">
    <property type="entry name" value="W2_domain"/>
</dbReference>
<evidence type="ECO:0000256" key="8">
    <source>
        <dbReference type="ARBA" id="ARBA00046432"/>
    </source>
</evidence>
<dbReference type="SMART" id="SM00515">
    <property type="entry name" value="eIF5C"/>
    <property type="match status" value="1"/>
</dbReference>
<feature type="domain" description="W2" evidence="9">
    <location>
        <begin position="489"/>
        <end position="654"/>
    </location>
</feature>
<evidence type="ECO:0000256" key="4">
    <source>
        <dbReference type="ARBA" id="ARBA00022540"/>
    </source>
</evidence>
<dbReference type="Pfam" id="PF25084">
    <property type="entry name" value="LbH_EIF2B"/>
    <property type="match status" value="1"/>
</dbReference>
<dbReference type="InterPro" id="IPR056764">
    <property type="entry name" value="LbH_EIF2B3/5"/>
</dbReference>
<evidence type="ECO:0000256" key="6">
    <source>
        <dbReference type="ARBA" id="ARBA00044144"/>
    </source>
</evidence>
<dbReference type="PROSITE" id="PS51363">
    <property type="entry name" value="W2"/>
    <property type="match status" value="1"/>
</dbReference>
<dbReference type="SUPFAM" id="SSF51161">
    <property type="entry name" value="Trimeric LpxA-like enzymes"/>
    <property type="match status" value="1"/>
</dbReference>
<dbReference type="FunFam" id="3.90.550.10:FF:000066">
    <property type="entry name" value="Translation initiation factor eIF-2B subunit epsilon"/>
    <property type="match status" value="1"/>
</dbReference>
<dbReference type="Gene3D" id="3.90.550.10">
    <property type="entry name" value="Spore Coat Polysaccharide Biosynthesis Protein SpsA, Chain A"/>
    <property type="match status" value="1"/>
</dbReference>
<evidence type="ECO:0000256" key="5">
    <source>
        <dbReference type="ARBA" id="ARBA00022917"/>
    </source>
</evidence>
<reference evidence="10" key="1">
    <citation type="submission" date="2022-07" db="EMBL/GenBank/DDBJ databases">
        <authorList>
            <person name="Trinca V."/>
            <person name="Uliana J.V.C."/>
            <person name="Torres T.T."/>
            <person name="Ward R.J."/>
            <person name="Monesi N."/>
        </authorList>
    </citation>
    <scope>NUCLEOTIDE SEQUENCE</scope>
    <source>
        <strain evidence="10">HSMRA1968</strain>
        <tissue evidence="10">Whole embryos</tissue>
    </source>
</reference>
<gene>
    <name evidence="10" type="primary">EIF2B5</name>
    <name evidence="10" type="ORF">Bhyg_03994</name>
</gene>
<dbReference type="PANTHER" id="PTHR45887">
    <property type="entry name" value="TRANSLATION INITIATION FACTOR EIF-2B SUBUNIT EPSILON"/>
    <property type="match status" value="1"/>
</dbReference>
<accession>A0A9Q0NEM7</accession>
<dbReference type="AlphaFoldDB" id="A0A9Q0NEM7"/>
<comment type="subcellular location">
    <subcellularLocation>
        <location evidence="1">Cytoplasm</location>
        <location evidence="1">Cytosol</location>
    </subcellularLocation>
</comment>
<keyword evidence="11" id="KW-1185">Reference proteome</keyword>
<sequence length="654" mass="73283">MDRLEKKEILQAVLIADNFNENFIPITNSTSISLLPLVNKPLLDYALEALNRSGVEEVLVFCSTFVDKLKKYIKQSILEKCSWSTQMSVQVIGSEGCRCLGDALRDLDGKGVIRGHFILTSVDAVTNAALGEIFEKHKRFCKFDKGAAMTVIYKKAGTEYRTGNEVVIAMDKDSNRLLFHQRLNPVQKERHFSIPLDIFLVNSDVIIRHDLIDPQIAICAPSVLPLFADNFDFESRDDFVRGLLINEEILASSIYVAELESEEYAARVHNWQTYQMVSNDVINRWVYPLVPDMSVSCLYQNYLFYRNNIYRSSDLQLARGSILKENVVIQEKCVIDDGSVLANCVVGSNCTIGKNCNIEAAFIFDNVTIEDNCTLTHCVIGNGAKILSGNKIEAGAVIGSDVVLTANQTIARLLVQSTEPSFDDLSEKLGDKAYTVSDPVDKCEVDSDDEDNNDQSNGFVRMSAVEFSSKNSVCTSSEEEESRAASPVQEDANIFLSEVLDTLNRGVEEKSNPEFLILEINSSRYAYNMTLSEVNFYVVKAILSLRHIAEADAANLISAINQALAHLSPVFKNYIRGDDAMMDCFKAIEECCQENENIRSKVAQIFHYLYNKEMVSEESILAFYGQLEDDSVWLQNALKKLVDWLEASSEEESD</sequence>
<dbReference type="GO" id="GO:0003743">
    <property type="term" value="F:translation initiation factor activity"/>
    <property type="evidence" value="ECO:0007669"/>
    <property type="project" value="UniProtKB-KW"/>
</dbReference>
<dbReference type="CDD" id="cd11558">
    <property type="entry name" value="W2_eIF2B_epsilon"/>
    <property type="match status" value="1"/>
</dbReference>
<dbReference type="Gene3D" id="1.25.40.180">
    <property type="match status" value="1"/>
</dbReference>
<comment type="caution">
    <text evidence="10">The sequence shown here is derived from an EMBL/GenBank/DDBJ whole genome shotgun (WGS) entry which is preliminary data.</text>
</comment>
<organism evidence="10 11">
    <name type="scientific">Pseudolycoriella hygida</name>
    <dbReference type="NCBI Taxonomy" id="35572"/>
    <lineage>
        <taxon>Eukaryota</taxon>
        <taxon>Metazoa</taxon>
        <taxon>Ecdysozoa</taxon>
        <taxon>Arthropoda</taxon>
        <taxon>Hexapoda</taxon>
        <taxon>Insecta</taxon>
        <taxon>Pterygota</taxon>
        <taxon>Neoptera</taxon>
        <taxon>Endopterygota</taxon>
        <taxon>Diptera</taxon>
        <taxon>Nematocera</taxon>
        <taxon>Sciaroidea</taxon>
        <taxon>Sciaridae</taxon>
        <taxon>Pseudolycoriella</taxon>
    </lineage>
</organism>
<dbReference type="InterPro" id="IPR016024">
    <property type="entry name" value="ARM-type_fold"/>
</dbReference>
<dbReference type="CDD" id="cd04197">
    <property type="entry name" value="eIF-2B_epsilon_N"/>
    <property type="match status" value="1"/>
</dbReference>